<dbReference type="Pfam" id="PF13503">
    <property type="entry name" value="DUF4123"/>
    <property type="match status" value="1"/>
</dbReference>
<dbReference type="Proteomes" id="UP001596101">
    <property type="component" value="Unassembled WGS sequence"/>
</dbReference>
<gene>
    <name evidence="2" type="ORF">ACFPQ5_01570</name>
</gene>
<reference evidence="3" key="1">
    <citation type="journal article" date="2019" name="Int. J. Syst. Evol. Microbiol.">
        <title>The Global Catalogue of Microorganisms (GCM) 10K type strain sequencing project: providing services to taxonomists for standard genome sequencing and annotation.</title>
        <authorList>
            <consortium name="The Broad Institute Genomics Platform"/>
            <consortium name="The Broad Institute Genome Sequencing Center for Infectious Disease"/>
            <person name="Wu L."/>
            <person name="Ma J."/>
        </authorList>
    </citation>
    <scope>NUCLEOTIDE SEQUENCE [LARGE SCALE GENOMIC DNA]</scope>
    <source>
        <strain evidence="3">CCUG 43111</strain>
    </source>
</reference>
<sequence length="296" mass="33369">MNELFNLEVMRQHAFAVADAAMAEPLPNGLITQRLVPNNLASSAHLMPTLINLNRARGQQLNDLSKFIQNACANAQAPPVALFIKTNASEREMVRHWNSMQVAQPQPGHKLWLRLHDPRVMHQLLRILNPTQRRNLFGLSVTFTYWIGGEWIKAERDFDLQDANSAQARADVEPFAGPARWDWPRIERIGLINRALHGAGIQQPIMLSSSGALAEQLIERAAQHHGFVEQVDLVEFAIRGLTTHPAFDQHPVVIQAIKPDAALGEDSTLPDRLALLEEQVWNELRQSRKMLQESLL</sequence>
<feature type="domain" description="DUF4123" evidence="1">
    <location>
        <begin position="39"/>
        <end position="134"/>
    </location>
</feature>
<dbReference type="EMBL" id="JBHSMR010000001">
    <property type="protein sequence ID" value="MFC5476861.1"/>
    <property type="molecule type" value="Genomic_DNA"/>
</dbReference>
<comment type="caution">
    <text evidence="2">The sequence shown here is derived from an EMBL/GenBank/DDBJ whole genome shotgun (WGS) entry which is preliminary data.</text>
</comment>
<dbReference type="RefSeq" id="WP_379751232.1">
    <property type="nucleotide sequence ID" value="NZ_JBHSMR010000001.1"/>
</dbReference>
<protein>
    <submittedName>
        <fullName evidence="2">DUF4123 domain-containing protein</fullName>
    </submittedName>
</protein>
<proteinExistence type="predicted"/>
<dbReference type="InterPro" id="IPR025391">
    <property type="entry name" value="DUF4123"/>
</dbReference>
<evidence type="ECO:0000259" key="1">
    <source>
        <dbReference type="Pfam" id="PF13503"/>
    </source>
</evidence>
<evidence type="ECO:0000313" key="3">
    <source>
        <dbReference type="Proteomes" id="UP001596101"/>
    </source>
</evidence>
<evidence type="ECO:0000313" key="2">
    <source>
        <dbReference type="EMBL" id="MFC5476861.1"/>
    </source>
</evidence>
<keyword evidence="3" id="KW-1185">Reference proteome</keyword>
<name>A0ABW0MHA7_9BURK</name>
<organism evidence="2 3">
    <name type="scientific">Massilia suwonensis</name>
    <dbReference type="NCBI Taxonomy" id="648895"/>
    <lineage>
        <taxon>Bacteria</taxon>
        <taxon>Pseudomonadati</taxon>
        <taxon>Pseudomonadota</taxon>
        <taxon>Betaproteobacteria</taxon>
        <taxon>Burkholderiales</taxon>
        <taxon>Oxalobacteraceae</taxon>
        <taxon>Telluria group</taxon>
        <taxon>Massilia</taxon>
    </lineage>
</organism>
<accession>A0ABW0MHA7</accession>